<dbReference type="AlphaFoldDB" id="A0A0F9I8H2"/>
<dbReference type="EMBL" id="LAZR01020100">
    <property type="protein sequence ID" value="KKL90110.1"/>
    <property type="molecule type" value="Genomic_DNA"/>
</dbReference>
<protein>
    <submittedName>
        <fullName evidence="1">Uncharacterized protein</fullName>
    </submittedName>
</protein>
<evidence type="ECO:0000313" key="1">
    <source>
        <dbReference type="EMBL" id="KKL90110.1"/>
    </source>
</evidence>
<accession>A0A0F9I8H2</accession>
<sequence length="467" mass="54158">MGKLNGQGFGVRNWNFDVERGLKTLLVNGYPMEVSLDDIQNKYVTSELISIDDCTDIVQLMMFRINRSGKDYKHPEIKNWDSFLGSYFPSMIDAASIYLMLATQSGWNKETVLAIDPENFEHALTGTLNNEKIIVFSEKHKGQDALLPYSNSKEFIATSDKTDKYSIYNIIQLAKSITAPLADYDFDYIHLYTEEEDLNNLFLCLRYYSDWATKGGRHTSLSQQKAFMTGIKHFIQKHQIKEHGKLISKIGELTLRTRITWMKTKRKKLPLTIIRLIQGHNSKNTTDKFYDNSGIAKQERKQRLRIELEKILTLLRNREFKGIIGSQANTIADAPLKIFHIPGHKKDLWACANQYKPTWPGFELEVKNGKRCYSIPNCIYCKQIRLFEDSVPYLMERLMHIDDSLIYVSEPDAEALLSDEKVIIESIIDNWSDEDHIKNSARFQRRHAPLLPRNLIDLKIIFEDDND</sequence>
<gene>
    <name evidence="1" type="ORF">LCGC14_1907970</name>
</gene>
<organism evidence="1">
    <name type="scientific">marine sediment metagenome</name>
    <dbReference type="NCBI Taxonomy" id="412755"/>
    <lineage>
        <taxon>unclassified sequences</taxon>
        <taxon>metagenomes</taxon>
        <taxon>ecological metagenomes</taxon>
    </lineage>
</organism>
<name>A0A0F9I8H2_9ZZZZ</name>
<reference evidence="1" key="1">
    <citation type="journal article" date="2015" name="Nature">
        <title>Complex archaea that bridge the gap between prokaryotes and eukaryotes.</title>
        <authorList>
            <person name="Spang A."/>
            <person name="Saw J.H."/>
            <person name="Jorgensen S.L."/>
            <person name="Zaremba-Niedzwiedzka K."/>
            <person name="Martijn J."/>
            <person name="Lind A.E."/>
            <person name="van Eijk R."/>
            <person name="Schleper C."/>
            <person name="Guy L."/>
            <person name="Ettema T.J."/>
        </authorList>
    </citation>
    <scope>NUCLEOTIDE SEQUENCE</scope>
</reference>
<comment type="caution">
    <text evidence="1">The sequence shown here is derived from an EMBL/GenBank/DDBJ whole genome shotgun (WGS) entry which is preliminary data.</text>
</comment>
<proteinExistence type="predicted"/>